<name>L9KXD2_TUPCH</name>
<dbReference type="SMART" id="SM00213">
    <property type="entry name" value="UBQ"/>
    <property type="match status" value="1"/>
</dbReference>
<dbReference type="GO" id="GO:0005829">
    <property type="term" value="C:cytosol"/>
    <property type="evidence" value="ECO:0007669"/>
    <property type="project" value="TreeGrafter"/>
</dbReference>
<dbReference type="CDD" id="cd14377">
    <property type="entry name" value="UBA1_Rad23"/>
    <property type="match status" value="1"/>
</dbReference>
<evidence type="ECO:0000313" key="11">
    <source>
        <dbReference type="EMBL" id="ELW65827.1"/>
    </source>
</evidence>
<dbReference type="AlphaFoldDB" id="L9KXD2"/>
<dbReference type="Gene3D" id="1.10.10.540">
    <property type="entry name" value="XPC-binding domain"/>
    <property type="match status" value="1"/>
</dbReference>
<evidence type="ECO:0000256" key="7">
    <source>
        <dbReference type="RuleBase" id="RU367049"/>
    </source>
</evidence>
<dbReference type="InterPro" id="IPR015940">
    <property type="entry name" value="UBA"/>
</dbReference>
<dbReference type="InterPro" id="IPR029071">
    <property type="entry name" value="Ubiquitin-like_domsf"/>
</dbReference>
<dbReference type="SMART" id="SM00165">
    <property type="entry name" value="UBA"/>
    <property type="match status" value="2"/>
</dbReference>
<organism evidence="11 12">
    <name type="scientific">Tupaia chinensis</name>
    <name type="common">Chinese tree shrew</name>
    <name type="synonym">Tupaia belangeri chinensis</name>
    <dbReference type="NCBI Taxonomy" id="246437"/>
    <lineage>
        <taxon>Eukaryota</taxon>
        <taxon>Metazoa</taxon>
        <taxon>Chordata</taxon>
        <taxon>Craniata</taxon>
        <taxon>Vertebrata</taxon>
        <taxon>Euteleostomi</taxon>
        <taxon>Mammalia</taxon>
        <taxon>Eutheria</taxon>
        <taxon>Euarchontoglires</taxon>
        <taxon>Scandentia</taxon>
        <taxon>Tupaiidae</taxon>
        <taxon>Tupaia</taxon>
    </lineage>
</organism>
<dbReference type="InParanoid" id="L9KXD2"/>
<feature type="region of interest" description="Disordered" evidence="8">
    <location>
        <begin position="73"/>
        <end position="129"/>
    </location>
</feature>
<keyword evidence="7" id="KW-0963">Cytoplasm</keyword>
<keyword evidence="3 7" id="KW-0227">DNA damage</keyword>
<dbReference type="FunCoup" id="L9KXD2">
    <property type="interactions" value="3276"/>
</dbReference>
<dbReference type="EMBL" id="KB320673">
    <property type="protein sequence ID" value="ELW65827.1"/>
    <property type="molecule type" value="Genomic_DNA"/>
</dbReference>
<feature type="compositionally biased region" description="Low complexity" evidence="8">
    <location>
        <begin position="209"/>
        <end position="229"/>
    </location>
</feature>
<evidence type="ECO:0000313" key="12">
    <source>
        <dbReference type="Proteomes" id="UP000011518"/>
    </source>
</evidence>
<dbReference type="InterPro" id="IPR036353">
    <property type="entry name" value="XPC-bd_sf"/>
</dbReference>
<feature type="region of interest" description="Disordered" evidence="8">
    <location>
        <begin position="209"/>
        <end position="230"/>
    </location>
</feature>
<dbReference type="Pfam" id="PF09280">
    <property type="entry name" value="XPC-binding"/>
    <property type="match status" value="1"/>
</dbReference>
<keyword evidence="2" id="KW-0677">Repeat</keyword>
<evidence type="ECO:0000256" key="3">
    <source>
        <dbReference type="ARBA" id="ARBA00022763"/>
    </source>
</evidence>
<dbReference type="Gene3D" id="1.10.8.10">
    <property type="entry name" value="DNA helicase RuvA subunit, C-terminal domain"/>
    <property type="match status" value="2"/>
</dbReference>
<evidence type="ECO:0000256" key="2">
    <source>
        <dbReference type="ARBA" id="ARBA00022737"/>
    </source>
</evidence>
<keyword evidence="6 7" id="KW-0539">Nucleus</keyword>
<comment type="similarity">
    <text evidence="1 7">Belongs to the RAD23 family.</text>
</comment>
<reference evidence="12" key="1">
    <citation type="submission" date="2012-07" db="EMBL/GenBank/DDBJ databases">
        <title>Genome of the Chinese tree shrew, a rising model animal genetically related to primates.</title>
        <authorList>
            <person name="Zhang G."/>
            <person name="Fan Y."/>
            <person name="Yao Y."/>
            <person name="Huang Z."/>
        </authorList>
    </citation>
    <scope>NUCLEOTIDE SEQUENCE [LARGE SCALE GENOMIC DNA]</scope>
</reference>
<dbReference type="InterPro" id="IPR009060">
    <property type="entry name" value="UBA-like_sf"/>
</dbReference>
<dbReference type="SUPFAM" id="SSF54236">
    <property type="entry name" value="Ubiquitin-like"/>
    <property type="match status" value="1"/>
</dbReference>
<dbReference type="GO" id="GO:0043130">
    <property type="term" value="F:ubiquitin binding"/>
    <property type="evidence" value="ECO:0007669"/>
    <property type="project" value="UniProtKB-UniRule"/>
</dbReference>
<dbReference type="CDD" id="cd14428">
    <property type="entry name" value="UBA2_HR23B"/>
    <property type="match status" value="1"/>
</dbReference>
<dbReference type="SUPFAM" id="SSF101238">
    <property type="entry name" value="XPC-binding domain"/>
    <property type="match status" value="1"/>
</dbReference>
<sequence>MQVTLKTPQQQTFKIDIDPEETVKALKEKIESEKGKDAFPVEDQKLIYAGEILKDDTALKEYNIEEKDSVLSKPATDFLVSSSPGTPASTPAAVTPASRRTSSEPAPEQEQPPEELADAPVATGPTSTGWTAGDASASNMLAGATGALTPGQSYQDMVSEIMSMGYEQAQVIAALRASFNDPHRAVEYLLTGIPGDRGSDTVADLPRAASMGAPPSPASATSTAMASSPEGTPLEFLQNQLQFQQLRQTIRQNPSLLPMLLQQLGLRGPHLLQLISQYQEHFIQMLHEPVPEAGGQSGVGGAGDAGTAQAGHGQANYVRVTPQEREAIERLKALGFPEGLVIQAYFACEKNETLAANFLLQQNFDED</sequence>
<dbReference type="GO" id="GO:0006289">
    <property type="term" value="P:nucleotide-excision repair"/>
    <property type="evidence" value="ECO:0007669"/>
    <property type="project" value="UniProtKB-UniRule"/>
</dbReference>
<dbReference type="FunFam" id="3.10.20.90:FF:000254">
    <property type="entry name" value="UV excision repair protein Rad23"/>
    <property type="match status" value="1"/>
</dbReference>
<dbReference type="GO" id="GO:0003684">
    <property type="term" value="F:damaged DNA binding"/>
    <property type="evidence" value="ECO:0007669"/>
    <property type="project" value="UniProtKB-UniRule"/>
</dbReference>
<reference evidence="12" key="2">
    <citation type="journal article" date="2013" name="Nat. Commun.">
        <title>Genome of the Chinese tree shrew.</title>
        <authorList>
            <person name="Fan Y."/>
            <person name="Huang Z.Y."/>
            <person name="Cao C.C."/>
            <person name="Chen C.S."/>
            <person name="Chen Y.X."/>
            <person name="Fan D.D."/>
            <person name="He J."/>
            <person name="Hou H.L."/>
            <person name="Hu L."/>
            <person name="Hu X.T."/>
            <person name="Jiang X.T."/>
            <person name="Lai R."/>
            <person name="Lang Y.S."/>
            <person name="Liang B."/>
            <person name="Liao S.G."/>
            <person name="Mu D."/>
            <person name="Ma Y.Y."/>
            <person name="Niu Y.Y."/>
            <person name="Sun X.Q."/>
            <person name="Xia J.Q."/>
            <person name="Xiao J."/>
            <person name="Xiong Z.Q."/>
            <person name="Xu L."/>
            <person name="Yang L."/>
            <person name="Zhang Y."/>
            <person name="Zhao W."/>
            <person name="Zhao X.D."/>
            <person name="Zheng Y.T."/>
            <person name="Zhou J.M."/>
            <person name="Zhu Y.B."/>
            <person name="Zhang G.J."/>
            <person name="Wang J."/>
            <person name="Yao Y.G."/>
        </authorList>
    </citation>
    <scope>NUCLEOTIDE SEQUENCE [LARGE SCALE GENOMIC DNA]</scope>
</reference>
<feature type="domain" description="UBA" evidence="9">
    <location>
        <begin position="152"/>
        <end position="192"/>
    </location>
</feature>
<evidence type="ECO:0000259" key="10">
    <source>
        <dbReference type="PROSITE" id="PS50053"/>
    </source>
</evidence>
<evidence type="ECO:0000259" key="9">
    <source>
        <dbReference type="PROSITE" id="PS50030"/>
    </source>
</evidence>
<evidence type="ECO:0000256" key="4">
    <source>
        <dbReference type="ARBA" id="ARBA00022942"/>
    </source>
</evidence>
<dbReference type="GO" id="GO:0000502">
    <property type="term" value="C:proteasome complex"/>
    <property type="evidence" value="ECO:0007669"/>
    <property type="project" value="UniProtKB-KW"/>
</dbReference>
<dbReference type="PROSITE" id="PS50053">
    <property type="entry name" value="UBIQUITIN_2"/>
    <property type="match status" value="1"/>
</dbReference>
<dbReference type="SUPFAM" id="SSF46934">
    <property type="entry name" value="UBA-like"/>
    <property type="match status" value="2"/>
</dbReference>
<dbReference type="PRINTS" id="PR01839">
    <property type="entry name" value="RAD23PROTEIN"/>
</dbReference>
<dbReference type="GO" id="GO:0043161">
    <property type="term" value="P:proteasome-mediated ubiquitin-dependent protein catabolic process"/>
    <property type="evidence" value="ECO:0007669"/>
    <property type="project" value="UniProtKB-UniRule"/>
</dbReference>
<keyword evidence="12" id="KW-1185">Reference proteome</keyword>
<keyword evidence="4" id="KW-0647">Proteasome</keyword>
<dbReference type="InterPro" id="IPR000626">
    <property type="entry name" value="Ubiquitin-like_dom"/>
</dbReference>
<dbReference type="Proteomes" id="UP000011518">
    <property type="component" value="Unassembled WGS sequence"/>
</dbReference>
<evidence type="ECO:0000256" key="6">
    <source>
        <dbReference type="ARBA" id="ARBA00023242"/>
    </source>
</evidence>
<dbReference type="Pfam" id="PF00240">
    <property type="entry name" value="ubiquitin"/>
    <property type="match status" value="1"/>
</dbReference>
<evidence type="ECO:0000256" key="5">
    <source>
        <dbReference type="ARBA" id="ARBA00023204"/>
    </source>
</evidence>
<dbReference type="GO" id="GO:0005654">
    <property type="term" value="C:nucleoplasm"/>
    <property type="evidence" value="ECO:0007669"/>
    <property type="project" value="TreeGrafter"/>
</dbReference>
<dbReference type="PANTHER" id="PTHR10621:SF13">
    <property type="entry name" value="UV EXCISION REPAIR PROTEIN RAD23 HOMOLOG B"/>
    <property type="match status" value="1"/>
</dbReference>
<dbReference type="GO" id="GO:0070628">
    <property type="term" value="F:proteasome binding"/>
    <property type="evidence" value="ECO:0007669"/>
    <property type="project" value="TreeGrafter"/>
</dbReference>
<dbReference type="GO" id="GO:0031593">
    <property type="term" value="F:polyubiquitin modification-dependent protein binding"/>
    <property type="evidence" value="ECO:0007669"/>
    <property type="project" value="UniProtKB-UniRule"/>
</dbReference>
<dbReference type="InterPro" id="IPR015360">
    <property type="entry name" value="XPC-bd"/>
</dbReference>
<comment type="function">
    <text evidence="7">Multiubiquitin chain receptor involved in modulation of proteasomal degradation. Involved in nucleotide excision repair.</text>
</comment>
<dbReference type="FunFam" id="1.10.8.10:FF:000002">
    <property type="entry name" value="UV excision repair protein RAD23 homolog"/>
    <property type="match status" value="1"/>
</dbReference>
<dbReference type="NCBIfam" id="TIGR00601">
    <property type="entry name" value="rad23"/>
    <property type="match status" value="1"/>
</dbReference>
<keyword evidence="5 7" id="KW-0234">DNA repair</keyword>
<feature type="compositionally biased region" description="Low complexity" evidence="8">
    <location>
        <begin position="80"/>
        <end position="109"/>
    </location>
</feature>
<comment type="subcellular location">
    <subcellularLocation>
        <location evidence="7">Nucleus</location>
    </subcellularLocation>
    <subcellularLocation>
        <location evidence="7">Cytoplasm</location>
    </subcellularLocation>
</comment>
<feature type="domain" description="Ubiquitin-like" evidence="10">
    <location>
        <begin position="1"/>
        <end position="70"/>
    </location>
</feature>
<dbReference type="PROSITE" id="PS50030">
    <property type="entry name" value="UBA"/>
    <property type="match status" value="2"/>
</dbReference>
<dbReference type="FunFam" id="1.10.8.10:FF:000003">
    <property type="entry name" value="UV excision repair protein RAD23 homolog"/>
    <property type="match status" value="1"/>
</dbReference>
<evidence type="ECO:0000256" key="8">
    <source>
        <dbReference type="SAM" id="MobiDB-lite"/>
    </source>
</evidence>
<evidence type="ECO:0000256" key="1">
    <source>
        <dbReference type="ARBA" id="ARBA00009878"/>
    </source>
</evidence>
<dbReference type="Gene3D" id="3.10.20.90">
    <property type="entry name" value="Phosphatidylinositol 3-kinase Catalytic Subunit, Chain A, domain 1"/>
    <property type="match status" value="1"/>
</dbReference>
<dbReference type="STRING" id="246437.L9KXD2"/>
<dbReference type="InterPro" id="IPR041811">
    <property type="entry name" value="RAD23A/B_UBA1"/>
</dbReference>
<accession>L9KXD2</accession>
<gene>
    <name evidence="11" type="ORF">TREES_T100018544</name>
</gene>
<dbReference type="Pfam" id="PF00627">
    <property type="entry name" value="UBA"/>
    <property type="match status" value="2"/>
</dbReference>
<feature type="domain" description="UBA" evidence="9">
    <location>
        <begin position="321"/>
        <end position="362"/>
    </location>
</feature>
<dbReference type="InterPro" id="IPR004806">
    <property type="entry name" value="Rad23"/>
</dbReference>
<dbReference type="PANTHER" id="PTHR10621">
    <property type="entry name" value="UV EXCISION REPAIR PROTEIN RAD23"/>
    <property type="match status" value="1"/>
</dbReference>
<protein>
    <recommendedName>
        <fullName evidence="7">UV excision repair protein RAD23</fullName>
    </recommendedName>
</protein>
<proteinExistence type="inferred from homology"/>